<dbReference type="InterPro" id="IPR008983">
    <property type="entry name" value="Tumour_necrosis_fac-like_dom"/>
</dbReference>
<dbReference type="EMBL" id="CAJPWZ010002655">
    <property type="protein sequence ID" value="CAG2242356.1"/>
    <property type="molecule type" value="Genomic_DNA"/>
</dbReference>
<dbReference type="Proteomes" id="UP000683360">
    <property type="component" value="Unassembled WGS sequence"/>
</dbReference>
<comment type="caution">
    <text evidence="2">The sequence shown here is derived from an EMBL/GenBank/DDBJ whole genome shotgun (WGS) entry which is preliminary data.</text>
</comment>
<dbReference type="InterPro" id="IPR001073">
    <property type="entry name" value="C1q_dom"/>
</dbReference>
<protein>
    <recommendedName>
        <fullName evidence="1">C1q domain-containing protein</fullName>
    </recommendedName>
</protein>
<evidence type="ECO:0000259" key="1">
    <source>
        <dbReference type="Pfam" id="PF00386"/>
    </source>
</evidence>
<feature type="domain" description="C1q" evidence="1">
    <location>
        <begin position="160"/>
        <end position="238"/>
    </location>
</feature>
<gene>
    <name evidence="2" type="ORF">MEDL_54538</name>
</gene>
<evidence type="ECO:0000313" key="2">
    <source>
        <dbReference type="EMBL" id="CAG2242356.1"/>
    </source>
</evidence>
<sequence length="257" mass="28795">MQLDSDKTLALLTTQVKEKFAALEKNTSGTKAENDTRELEKTTGKLEDKFSNEIETLKRKVEMLDQLKVIQQLQDISALQMKVDKIDSQTHSFAVNQQARNQDFLALYNLTIANGNSLKAHEIYQHNILKNMNNINNTFFNSSSTINAEIDRLEQSINMTNSRFDKASESGKFTCKAPGFYQISVTILSHSASQRFGIYMNGHLVSKAYISSTSNHESGTAVAAVVLQKNDEISIRSVDSSIFVDYFASCITIVKIM</sequence>
<accession>A0A8S3UIV0</accession>
<dbReference type="SUPFAM" id="SSF49842">
    <property type="entry name" value="TNF-like"/>
    <property type="match status" value="1"/>
</dbReference>
<reference evidence="2" key="1">
    <citation type="submission" date="2021-03" db="EMBL/GenBank/DDBJ databases">
        <authorList>
            <person name="Bekaert M."/>
        </authorList>
    </citation>
    <scope>NUCLEOTIDE SEQUENCE</scope>
</reference>
<dbReference type="Pfam" id="PF00386">
    <property type="entry name" value="C1q"/>
    <property type="match status" value="1"/>
</dbReference>
<name>A0A8S3UIV0_MYTED</name>
<evidence type="ECO:0000313" key="3">
    <source>
        <dbReference type="Proteomes" id="UP000683360"/>
    </source>
</evidence>
<proteinExistence type="predicted"/>
<dbReference type="AlphaFoldDB" id="A0A8S3UIV0"/>
<keyword evidence="3" id="KW-1185">Reference proteome</keyword>
<dbReference type="Gene3D" id="2.60.120.40">
    <property type="match status" value="1"/>
</dbReference>
<organism evidence="2 3">
    <name type="scientific">Mytilus edulis</name>
    <name type="common">Blue mussel</name>
    <dbReference type="NCBI Taxonomy" id="6550"/>
    <lineage>
        <taxon>Eukaryota</taxon>
        <taxon>Metazoa</taxon>
        <taxon>Spiralia</taxon>
        <taxon>Lophotrochozoa</taxon>
        <taxon>Mollusca</taxon>
        <taxon>Bivalvia</taxon>
        <taxon>Autobranchia</taxon>
        <taxon>Pteriomorphia</taxon>
        <taxon>Mytilida</taxon>
        <taxon>Mytiloidea</taxon>
        <taxon>Mytilidae</taxon>
        <taxon>Mytilinae</taxon>
        <taxon>Mytilus</taxon>
    </lineage>
</organism>